<keyword evidence="2" id="KW-1185">Reference proteome</keyword>
<proteinExistence type="predicted"/>
<dbReference type="AlphaFoldDB" id="A0A5E4WDM4"/>
<reference evidence="1 2" key="1">
    <citation type="submission" date="2019-08" db="EMBL/GenBank/DDBJ databases">
        <authorList>
            <person name="Peeters C."/>
        </authorList>
    </citation>
    <scope>NUCLEOTIDE SEQUENCE [LARGE SCALE GENOMIC DNA]</scope>
    <source>
        <strain evidence="1 2">LMG 31012</strain>
    </source>
</reference>
<evidence type="ECO:0000313" key="2">
    <source>
        <dbReference type="Proteomes" id="UP000400981"/>
    </source>
</evidence>
<gene>
    <name evidence="1" type="ORF">PEP31012_03172</name>
</gene>
<name>A0A5E4WDM4_9BURK</name>
<protein>
    <submittedName>
        <fullName evidence="1">Uncharacterized protein</fullName>
    </submittedName>
</protein>
<sequence>MQIYCALPGFSCGLPASKRLMHKHFALDTRIPPEKPEPATIPAVKASVNALVHEFAP</sequence>
<organism evidence="1 2">
    <name type="scientific">Pandoraea eparura</name>
    <dbReference type="NCBI Taxonomy" id="2508291"/>
    <lineage>
        <taxon>Bacteria</taxon>
        <taxon>Pseudomonadati</taxon>
        <taxon>Pseudomonadota</taxon>
        <taxon>Betaproteobacteria</taxon>
        <taxon>Burkholderiales</taxon>
        <taxon>Burkholderiaceae</taxon>
        <taxon>Pandoraea</taxon>
    </lineage>
</organism>
<dbReference type="Proteomes" id="UP000400981">
    <property type="component" value="Unassembled WGS sequence"/>
</dbReference>
<accession>A0A5E4WDM4</accession>
<evidence type="ECO:0000313" key="1">
    <source>
        <dbReference type="EMBL" id="VVE21480.1"/>
    </source>
</evidence>
<dbReference type="EMBL" id="CABPSH010000008">
    <property type="protein sequence ID" value="VVE21480.1"/>
    <property type="molecule type" value="Genomic_DNA"/>
</dbReference>